<dbReference type="InterPro" id="IPR003591">
    <property type="entry name" value="Leu-rich_rpt_typical-subtyp"/>
</dbReference>
<feature type="chain" id="PRO_5036207235" evidence="5">
    <location>
        <begin position="28"/>
        <end position="1199"/>
    </location>
</feature>
<dbReference type="RefSeq" id="XP_022651113.1">
    <property type="nucleotide sequence ID" value="XM_022795378.1"/>
</dbReference>
<dbReference type="GeneID" id="111246186"/>
<dbReference type="RefSeq" id="XP_022651111.1">
    <property type="nucleotide sequence ID" value="XM_022795376.1"/>
</dbReference>
<dbReference type="PROSITE" id="PS51450">
    <property type="entry name" value="LRR"/>
    <property type="match status" value="5"/>
</dbReference>
<evidence type="ECO:0000256" key="4">
    <source>
        <dbReference type="SAM" id="Phobius"/>
    </source>
</evidence>
<dbReference type="InParanoid" id="A0A7M7JFQ2"/>
<accession>A0A7M7JFQ2</accession>
<dbReference type="PANTHER" id="PTHR24366">
    <property type="entry name" value="IG(IMMUNOGLOBULIN) AND LRR(LEUCINE RICH REPEAT) DOMAINS"/>
    <property type="match status" value="1"/>
</dbReference>
<evidence type="ECO:0000313" key="6">
    <source>
        <dbReference type="EnsemblMetazoa" id="XP_022651112"/>
    </source>
</evidence>
<keyword evidence="5" id="KW-0732">Signal</keyword>
<proteinExistence type="predicted"/>
<feature type="signal peptide" evidence="5">
    <location>
        <begin position="1"/>
        <end position="27"/>
    </location>
</feature>
<sequence>MGSRLAEWLLLLTSLSLVHFLFSSVVALSDISDDDFCVNISCACSNKVVECTSTVKAQRALDTIRRFRNGMLRKFSCTKCQLEGTMRLDINAVDVNISRNLIEDILAGSEHIFNLDVAHNLLSSFRFTEYFPHLRRLYIAGNRLTELSSLRLSSLGVLDVSNNQISKVDDDTFVYLTKLTVLNLNGNLLQHLRHGWFTPLRNLQLLQIARNRLMELNNLVFMPLSELRYVDLSFNRLAHVGLLSFQAISSLEQLNLSHNNLTYLPKGFCKWFHSLQLLDISGNPLTSLANFQSLPSTANFSLKARDLLYLKTIHANDTLGLEGMVSLDLAGSALESIELPSFEGLARLRNLNLSHCKLSSLPRGLFLPLVNLERISLQGNFWHCDCGLKWLLYFLLHRQQLQVELPGLTLCSSETSDGSRSRLLHEERLLDFLDRKVHCQNATIVNYTRKAHHRLGSTAVFFCQEQGVPAPTLSWHSKSLGPLNTCGASCFRETRKSGENCSGCQMARWACHRQEVGCDSDECRRFAQECLRLVELEEADGTCCSAINLKTAVETCLTGDQFAIDTGPCLREVTALSLSNSSGQNNSGAVEKLDECVTKKVNCVNECVEDRCEEQHEQQCVETAVTCVLEVLSYDTSSFNVEQRCRSRICARGRKLYISKVSRGDSGYYMCRATNVLQTQEVIIHMTLDYDFMQDVKIFSILTGLGVAILFIVATLIGVGVEKILQHFGLKCPCDADGPIRRQNIVKILEQIEGYRRQNLERLRENYNWQVARIKENCILQMDRVKDSYIAEQTGKIRNYGSSQIGAIKDNYLGQVQRVRDYGNAQMDWLRENYVFQRNRIHKFSKHQLIRLRENYKLQQKHLNKILETLPNLESCRKGFYSETDLRELNFTAMLVPPPPPPESVLDFPTFDEFSLPDVQTGFESRSGTLLSPEGSLVSMQSERRSRRAYPTIEQVIRERLLPMTEEAVLRATGPELDEKRQLMMIRGHRRSYSAPITALSPPSLPPFPGHDKVGILHSAVTGRHQQKLYQPISSIMSNLQKQSVHLHSYEFQQNQLQKQQQQKIQPAAEKVYGQLEVEVVPHPLASSDNRSAYPYQLPPKQMNTISQVKGQRSSEQIPSEEASPHSELGTTGSRTAARVSDVFLDVELQLQQPFAHYEQLKYDGVCHTKIFSPNNASPDHQQRDKANKNSLPPRQTDL</sequence>
<dbReference type="AlphaFoldDB" id="A0A7M7JFQ2"/>
<dbReference type="SMART" id="SM00364">
    <property type="entry name" value="LRR_BAC"/>
    <property type="match status" value="4"/>
</dbReference>
<evidence type="ECO:0000256" key="5">
    <source>
        <dbReference type="SAM" id="SignalP"/>
    </source>
</evidence>
<dbReference type="OrthoDB" id="10061535at2759"/>
<dbReference type="InterPro" id="IPR032675">
    <property type="entry name" value="LRR_dom_sf"/>
</dbReference>
<keyword evidence="4" id="KW-1133">Transmembrane helix</keyword>
<evidence type="ECO:0000256" key="2">
    <source>
        <dbReference type="ARBA" id="ARBA00022737"/>
    </source>
</evidence>
<dbReference type="EnsemblMetazoa" id="XM_022795376">
    <property type="protein sequence ID" value="XP_022651111"/>
    <property type="gene ID" value="LOC111246186"/>
</dbReference>
<feature type="region of interest" description="Disordered" evidence="3">
    <location>
        <begin position="1105"/>
        <end position="1133"/>
    </location>
</feature>
<evidence type="ECO:0000256" key="3">
    <source>
        <dbReference type="SAM" id="MobiDB-lite"/>
    </source>
</evidence>
<feature type="compositionally biased region" description="Polar residues" evidence="3">
    <location>
        <begin position="1105"/>
        <end position="1118"/>
    </location>
</feature>
<evidence type="ECO:0000256" key="1">
    <source>
        <dbReference type="ARBA" id="ARBA00022614"/>
    </source>
</evidence>
<dbReference type="SMART" id="SM00365">
    <property type="entry name" value="LRR_SD22"/>
    <property type="match status" value="4"/>
</dbReference>
<keyword evidence="4" id="KW-0812">Transmembrane</keyword>
<reference evidence="6" key="1">
    <citation type="submission" date="2021-01" db="UniProtKB">
        <authorList>
            <consortium name="EnsemblMetazoa"/>
        </authorList>
    </citation>
    <scope>IDENTIFICATION</scope>
</reference>
<organism evidence="6 7">
    <name type="scientific">Varroa destructor</name>
    <name type="common">Honeybee mite</name>
    <dbReference type="NCBI Taxonomy" id="109461"/>
    <lineage>
        <taxon>Eukaryota</taxon>
        <taxon>Metazoa</taxon>
        <taxon>Ecdysozoa</taxon>
        <taxon>Arthropoda</taxon>
        <taxon>Chelicerata</taxon>
        <taxon>Arachnida</taxon>
        <taxon>Acari</taxon>
        <taxon>Parasitiformes</taxon>
        <taxon>Mesostigmata</taxon>
        <taxon>Gamasina</taxon>
        <taxon>Dermanyssoidea</taxon>
        <taxon>Varroidae</taxon>
        <taxon>Varroa</taxon>
    </lineage>
</organism>
<feature type="transmembrane region" description="Helical" evidence="4">
    <location>
        <begin position="698"/>
        <end position="721"/>
    </location>
</feature>
<dbReference type="SMART" id="SM00369">
    <property type="entry name" value="LRR_TYP"/>
    <property type="match status" value="9"/>
</dbReference>
<dbReference type="KEGG" id="vde:111246186"/>
<dbReference type="Gene3D" id="2.60.40.10">
    <property type="entry name" value="Immunoglobulins"/>
    <property type="match status" value="1"/>
</dbReference>
<keyword evidence="4" id="KW-0472">Membrane</keyword>
<keyword evidence="7" id="KW-1185">Reference proteome</keyword>
<dbReference type="Gene3D" id="3.80.10.10">
    <property type="entry name" value="Ribonuclease Inhibitor"/>
    <property type="match status" value="3"/>
</dbReference>
<dbReference type="EnsemblMetazoa" id="XM_022795378">
    <property type="protein sequence ID" value="XP_022651113"/>
    <property type="gene ID" value="LOC111246186"/>
</dbReference>
<keyword evidence="1" id="KW-0433">Leucine-rich repeat</keyword>
<dbReference type="InterPro" id="IPR001611">
    <property type="entry name" value="Leu-rich_rpt"/>
</dbReference>
<protein>
    <submittedName>
        <fullName evidence="6">Uncharacterized protein</fullName>
    </submittedName>
</protein>
<dbReference type="EnsemblMetazoa" id="XM_022795377">
    <property type="protein sequence ID" value="XP_022651112"/>
    <property type="gene ID" value="LOC111246186"/>
</dbReference>
<keyword evidence="2" id="KW-0677">Repeat</keyword>
<dbReference type="RefSeq" id="XP_022651112.1">
    <property type="nucleotide sequence ID" value="XM_022795377.1"/>
</dbReference>
<dbReference type="PANTHER" id="PTHR24366:SF96">
    <property type="entry name" value="LEUCINE RICH REPEAT CONTAINING 53"/>
    <property type="match status" value="1"/>
</dbReference>
<dbReference type="InterPro" id="IPR036179">
    <property type="entry name" value="Ig-like_dom_sf"/>
</dbReference>
<dbReference type="Proteomes" id="UP000594260">
    <property type="component" value="Unplaced"/>
</dbReference>
<dbReference type="SUPFAM" id="SSF52058">
    <property type="entry name" value="L domain-like"/>
    <property type="match status" value="1"/>
</dbReference>
<dbReference type="Pfam" id="PF13855">
    <property type="entry name" value="LRR_8"/>
    <property type="match status" value="3"/>
</dbReference>
<name>A0A7M7JFQ2_VARDE</name>
<feature type="region of interest" description="Disordered" evidence="3">
    <location>
        <begin position="1173"/>
        <end position="1199"/>
    </location>
</feature>
<dbReference type="InterPro" id="IPR013783">
    <property type="entry name" value="Ig-like_fold"/>
</dbReference>
<evidence type="ECO:0000313" key="7">
    <source>
        <dbReference type="Proteomes" id="UP000594260"/>
    </source>
</evidence>
<feature type="compositionally biased region" description="Polar residues" evidence="3">
    <location>
        <begin position="1189"/>
        <end position="1199"/>
    </location>
</feature>
<dbReference type="SUPFAM" id="SSF48726">
    <property type="entry name" value="Immunoglobulin"/>
    <property type="match status" value="1"/>
</dbReference>